<dbReference type="Pfam" id="PF00577">
    <property type="entry name" value="Usher"/>
    <property type="match status" value="1"/>
</dbReference>
<dbReference type="Gene3D" id="2.60.40.3110">
    <property type="match status" value="1"/>
</dbReference>
<comment type="similarity">
    <text evidence="2">Belongs to the fimbrial export usher family.</text>
</comment>
<evidence type="ECO:0000256" key="2">
    <source>
        <dbReference type="ARBA" id="ARBA00008064"/>
    </source>
</evidence>
<evidence type="ECO:0000256" key="7">
    <source>
        <dbReference type="ARBA" id="ARBA00023136"/>
    </source>
</evidence>
<dbReference type="InterPro" id="IPR025949">
    <property type="entry name" value="PapC-like_C"/>
</dbReference>
<evidence type="ECO:0000256" key="3">
    <source>
        <dbReference type="ARBA" id="ARBA00022448"/>
    </source>
</evidence>
<organism evidence="11 12">
    <name type="scientific">Serratia oryzae</name>
    <dbReference type="NCBI Taxonomy" id="2034155"/>
    <lineage>
        <taxon>Bacteria</taxon>
        <taxon>Pseudomonadati</taxon>
        <taxon>Pseudomonadota</taxon>
        <taxon>Gammaproteobacteria</taxon>
        <taxon>Enterobacterales</taxon>
        <taxon>Yersiniaceae</taxon>
        <taxon>Serratia</taxon>
    </lineage>
</organism>
<dbReference type="Gene3D" id="3.10.20.410">
    <property type="match status" value="1"/>
</dbReference>
<dbReference type="GO" id="GO:0015473">
    <property type="term" value="F:fimbrial usher porin activity"/>
    <property type="evidence" value="ECO:0007669"/>
    <property type="project" value="InterPro"/>
</dbReference>
<keyword evidence="5" id="KW-0812">Transmembrane</keyword>
<dbReference type="InterPro" id="IPR037224">
    <property type="entry name" value="PapC_N_sf"/>
</dbReference>
<evidence type="ECO:0000259" key="9">
    <source>
        <dbReference type="Pfam" id="PF13953"/>
    </source>
</evidence>
<dbReference type="STRING" id="2034155.BMI79_18000"/>
<evidence type="ECO:0000256" key="5">
    <source>
        <dbReference type="ARBA" id="ARBA00022692"/>
    </source>
</evidence>
<evidence type="ECO:0000256" key="8">
    <source>
        <dbReference type="ARBA" id="ARBA00023237"/>
    </source>
</evidence>
<dbReference type="Proteomes" id="UP000216021">
    <property type="component" value="Unassembled WGS sequence"/>
</dbReference>
<dbReference type="GO" id="GO:0009279">
    <property type="term" value="C:cell outer membrane"/>
    <property type="evidence" value="ECO:0007669"/>
    <property type="project" value="UniProtKB-SubCell"/>
</dbReference>
<evidence type="ECO:0000256" key="1">
    <source>
        <dbReference type="ARBA" id="ARBA00004571"/>
    </source>
</evidence>
<protein>
    <submittedName>
        <fullName evidence="11">Pilus assembly protein PapC</fullName>
    </submittedName>
</protein>
<sequence length="806" mass="88193">MVNSNGVPLDLSAFERGNPVNSGNYRLDIYINTKSIGIQQITIGKDEHNETHYCFQMAGIERLGIDFDKLPNREHYDPQGKECVDIKKLIPDSSIDFEQSKLKLNVSIPQAYMQQFDNNYIPPEKADSGVTAAFIDYNANAWRALTQGNIHTQYYLGINTGFNLANWRLRHNGYYNHTIGSMGDQRKYTAISSYLQRDSAVLRAQLTLGQYYTAPDLFDSVSYSGIQLASDERMLPDSQRGFAPTIRGTAESNAKVTIRQGGNVLYETSVSPGPFMIDKLYGSGYAGDMEVTVTEADGRKRTFVVPFATVPQLLRPSVARFNVVLGKYRDDRLNKTPEFFQGTYQRGISNLLTAYSGAIVSQDYQAMQAGLALSTTLGAFAVDATQSHAVIPALTTEGSQQARGQSYRFTYSKLLETTQTNFTVASYRFSSKNYYSFSDYAQSAGRADNGMPAPSRQRSRVQANVSQNLGEDFGSFYLSGSIQNYWNADQGRDMTYQLGYSNAFGWGGFNLSAGRSRSAYGASETQYMLNFSLPLGRSASSPHLNTSLTRSTQGGWSAQSGISGSLGEENQVSYAAYASRYYNGNVNSYGGNTQYRTDKAILTGSVSNGSGYSQYGLGTSGSMVIHPGGVTLSQVQGETKAVISARGASGAALLNNKGVYIDTHGYAIAAGLTPYRENTVALDSKNIADQVELKVTEQKTAPQYGAVVMLDYPTVKGYPLLLVVRDETGNHLPLGAEVFDQQGNSTTFVGQGSRVFLRATESHGRVRIQWGQSADRQCLADYVLPEGVAKEKTNMVHLTAICKRLG</sequence>
<dbReference type="Pfam" id="PF13953">
    <property type="entry name" value="PapC_C"/>
    <property type="match status" value="1"/>
</dbReference>
<keyword evidence="4" id="KW-1134">Transmembrane beta strand</keyword>
<reference evidence="11 12" key="1">
    <citation type="submission" date="2016-11" db="EMBL/GenBank/DDBJ databases">
        <title>Rahnella oryzae sp. nov., isolated from rice root.</title>
        <authorList>
            <person name="Zhang X.-X."/>
            <person name="Zhang J."/>
        </authorList>
    </citation>
    <scope>NUCLEOTIDE SEQUENCE [LARGE SCALE GENOMIC DNA]</scope>
    <source>
        <strain evidence="11 12">J11-6</strain>
    </source>
</reference>
<dbReference type="AlphaFoldDB" id="A0A1S8CHH6"/>
<dbReference type="PANTHER" id="PTHR30451">
    <property type="entry name" value="OUTER MEMBRANE USHER PROTEIN"/>
    <property type="match status" value="1"/>
</dbReference>
<gene>
    <name evidence="11" type="ORF">BMI79_18000</name>
</gene>
<evidence type="ECO:0000313" key="12">
    <source>
        <dbReference type="Proteomes" id="UP000216021"/>
    </source>
</evidence>
<dbReference type="InterPro" id="IPR043142">
    <property type="entry name" value="PapC-like_C_sf"/>
</dbReference>
<keyword evidence="7" id="KW-0472">Membrane</keyword>
<keyword evidence="3" id="KW-0813">Transport</keyword>
<feature type="domain" description="PapC N-terminal" evidence="10">
    <location>
        <begin position="5"/>
        <end position="141"/>
    </location>
</feature>
<dbReference type="Pfam" id="PF13954">
    <property type="entry name" value="PapC_N"/>
    <property type="match status" value="1"/>
</dbReference>
<feature type="domain" description="PapC-like C-terminal" evidence="9">
    <location>
        <begin position="721"/>
        <end position="786"/>
    </location>
</feature>
<evidence type="ECO:0000259" key="10">
    <source>
        <dbReference type="Pfam" id="PF13954"/>
    </source>
</evidence>
<evidence type="ECO:0000313" key="11">
    <source>
        <dbReference type="EMBL" id="OMQ20640.1"/>
    </source>
</evidence>
<dbReference type="SUPFAM" id="SSF141729">
    <property type="entry name" value="FimD N-terminal domain-like"/>
    <property type="match status" value="1"/>
</dbReference>
<dbReference type="FunFam" id="2.60.40.3110:FF:000001">
    <property type="entry name" value="Putative fimbrial outer membrane usher"/>
    <property type="match status" value="1"/>
</dbReference>
<dbReference type="InterPro" id="IPR000015">
    <property type="entry name" value="Fimb_usher"/>
</dbReference>
<name>A0A1S8CHH6_9GAMM</name>
<keyword evidence="12" id="KW-1185">Reference proteome</keyword>
<comment type="subcellular location">
    <subcellularLocation>
        <location evidence="1">Cell outer membrane</location>
        <topology evidence="1">Multi-pass membrane protein</topology>
    </subcellularLocation>
</comment>
<dbReference type="Gene3D" id="2.60.40.2610">
    <property type="entry name" value="Outer membrane usher protein FimD, plug domain"/>
    <property type="match status" value="1"/>
</dbReference>
<dbReference type="InterPro" id="IPR042186">
    <property type="entry name" value="FimD_plug_dom"/>
</dbReference>
<accession>A0A1S8CHH6</accession>
<dbReference type="Gene3D" id="2.60.40.2070">
    <property type="match status" value="1"/>
</dbReference>
<comment type="caution">
    <text evidence="11">The sequence shown here is derived from an EMBL/GenBank/DDBJ whole genome shotgun (WGS) entry which is preliminary data.</text>
</comment>
<dbReference type="PANTHER" id="PTHR30451:SF20">
    <property type="entry name" value="FIMBRIAE USHER"/>
    <property type="match status" value="1"/>
</dbReference>
<dbReference type="GO" id="GO:0009297">
    <property type="term" value="P:pilus assembly"/>
    <property type="evidence" value="ECO:0007669"/>
    <property type="project" value="InterPro"/>
</dbReference>
<keyword evidence="8" id="KW-0998">Cell outer membrane</keyword>
<evidence type="ECO:0000256" key="4">
    <source>
        <dbReference type="ARBA" id="ARBA00022452"/>
    </source>
</evidence>
<dbReference type="InterPro" id="IPR025885">
    <property type="entry name" value="PapC_N"/>
</dbReference>
<evidence type="ECO:0000256" key="6">
    <source>
        <dbReference type="ARBA" id="ARBA00022729"/>
    </source>
</evidence>
<proteinExistence type="inferred from homology"/>
<dbReference type="EMBL" id="MOXD01000011">
    <property type="protein sequence ID" value="OMQ20640.1"/>
    <property type="molecule type" value="Genomic_DNA"/>
</dbReference>
<keyword evidence="6" id="KW-0732">Signal</keyword>